<organism evidence="1 2">
    <name type="scientific">Paraburkholderia tagetis</name>
    <dbReference type="NCBI Taxonomy" id="2913261"/>
    <lineage>
        <taxon>Bacteria</taxon>
        <taxon>Pseudomonadati</taxon>
        <taxon>Pseudomonadota</taxon>
        <taxon>Betaproteobacteria</taxon>
        <taxon>Burkholderiales</taxon>
        <taxon>Burkholderiaceae</taxon>
        <taxon>Paraburkholderia</taxon>
    </lineage>
</organism>
<accession>A0A9X1ULE4</accession>
<dbReference type="RefSeq" id="WP_238467415.1">
    <property type="nucleotide sequence ID" value="NZ_JAKLJA010000037.1"/>
</dbReference>
<dbReference type="Proteomes" id="UP001139308">
    <property type="component" value="Unassembled WGS sequence"/>
</dbReference>
<sequence>MSNRTPLTYEVKLLNTEDPNEFTLGDLADHTSRTEEQVDMFVVPAWTMLESTPHCDGQDCIVVSLSDMSTSDVMNGSHDVCAGVVSWFGRYYPCLMMNDGLIGIDAETVLDAHIEVDEPLLIVFDCEDGCVLTMANFTAQLENQLKAIVEAKDFLPTAKVGDDGRSIDQTKYAALNAAYYGFA</sequence>
<evidence type="ECO:0000313" key="2">
    <source>
        <dbReference type="Proteomes" id="UP001139308"/>
    </source>
</evidence>
<reference evidence="1" key="1">
    <citation type="submission" date="2022-01" db="EMBL/GenBank/DDBJ databases">
        <title>Genome sequence and assembly of Parabukholderia sp. RG36.</title>
        <authorList>
            <person name="Chhetri G."/>
        </authorList>
    </citation>
    <scope>NUCLEOTIDE SEQUENCE</scope>
    <source>
        <strain evidence="1">RG36</strain>
    </source>
</reference>
<protein>
    <submittedName>
        <fullName evidence="1">Uncharacterized protein</fullName>
    </submittedName>
</protein>
<keyword evidence="2" id="KW-1185">Reference proteome</keyword>
<proteinExistence type="predicted"/>
<gene>
    <name evidence="1" type="ORF">L5014_29950</name>
</gene>
<dbReference type="EMBL" id="JAKLJA010000037">
    <property type="protein sequence ID" value="MCG5077517.1"/>
    <property type="molecule type" value="Genomic_DNA"/>
</dbReference>
<name>A0A9X1ULE4_9BURK</name>
<comment type="caution">
    <text evidence="1">The sequence shown here is derived from an EMBL/GenBank/DDBJ whole genome shotgun (WGS) entry which is preliminary data.</text>
</comment>
<dbReference type="AlphaFoldDB" id="A0A9X1ULE4"/>
<evidence type="ECO:0000313" key="1">
    <source>
        <dbReference type="EMBL" id="MCG5077517.1"/>
    </source>
</evidence>